<dbReference type="PANTHER" id="PTHR13832">
    <property type="entry name" value="PROTEIN PHOSPHATASE 2C"/>
    <property type="match status" value="1"/>
</dbReference>
<organism evidence="3 4">
    <name type="scientific">Blattamonas nauphoetae</name>
    <dbReference type="NCBI Taxonomy" id="2049346"/>
    <lineage>
        <taxon>Eukaryota</taxon>
        <taxon>Metamonada</taxon>
        <taxon>Preaxostyla</taxon>
        <taxon>Oxymonadida</taxon>
        <taxon>Blattamonas</taxon>
    </lineage>
</organism>
<feature type="region of interest" description="Disordered" evidence="1">
    <location>
        <begin position="248"/>
        <end position="323"/>
    </location>
</feature>
<feature type="compositionally biased region" description="Low complexity" evidence="1">
    <location>
        <begin position="264"/>
        <end position="275"/>
    </location>
</feature>
<dbReference type="PROSITE" id="PS51746">
    <property type="entry name" value="PPM_2"/>
    <property type="match status" value="1"/>
</dbReference>
<name>A0ABQ9XHY1_9EUKA</name>
<feature type="region of interest" description="Disordered" evidence="1">
    <location>
        <begin position="562"/>
        <end position="591"/>
    </location>
</feature>
<accession>A0ABQ9XHY1</accession>
<dbReference type="InterPro" id="IPR036457">
    <property type="entry name" value="PPM-type-like_dom_sf"/>
</dbReference>
<evidence type="ECO:0000313" key="4">
    <source>
        <dbReference type="Proteomes" id="UP001281761"/>
    </source>
</evidence>
<keyword evidence="4" id="KW-1185">Reference proteome</keyword>
<reference evidence="3 4" key="1">
    <citation type="journal article" date="2022" name="bioRxiv">
        <title>Genomics of Preaxostyla Flagellates Illuminates Evolutionary Transitions and the Path Towards Mitochondrial Loss.</title>
        <authorList>
            <person name="Novak L.V.F."/>
            <person name="Treitli S.C."/>
            <person name="Pyrih J."/>
            <person name="Halakuc P."/>
            <person name="Pipaliya S.V."/>
            <person name="Vacek V."/>
            <person name="Brzon O."/>
            <person name="Soukal P."/>
            <person name="Eme L."/>
            <person name="Dacks J.B."/>
            <person name="Karnkowska A."/>
            <person name="Elias M."/>
            <person name="Hampl V."/>
        </authorList>
    </citation>
    <scope>NUCLEOTIDE SEQUENCE [LARGE SCALE GENOMIC DNA]</scope>
    <source>
        <strain evidence="3">NAU3</strain>
        <tissue evidence="3">Gut</tissue>
    </source>
</reference>
<dbReference type="InterPro" id="IPR001932">
    <property type="entry name" value="PPM-type_phosphatase-like_dom"/>
</dbReference>
<evidence type="ECO:0000256" key="1">
    <source>
        <dbReference type="SAM" id="MobiDB-lite"/>
    </source>
</evidence>
<feature type="compositionally biased region" description="Basic and acidic residues" evidence="1">
    <location>
        <begin position="25"/>
        <end position="43"/>
    </location>
</feature>
<evidence type="ECO:0000259" key="2">
    <source>
        <dbReference type="PROSITE" id="PS51746"/>
    </source>
</evidence>
<gene>
    <name evidence="3" type="ORF">BLNAU_14011</name>
</gene>
<dbReference type="Gene3D" id="3.60.40.10">
    <property type="entry name" value="PPM-type phosphatase domain"/>
    <property type="match status" value="2"/>
</dbReference>
<dbReference type="SUPFAM" id="SSF81606">
    <property type="entry name" value="PP2C-like"/>
    <property type="match status" value="2"/>
</dbReference>
<sequence length="711" mass="77499">MRKQSMKKGEEQRCSLCYPPLPESAKSEKKSVRDSDSETKESSKIDLVSIVPAAVDESVESSITKHELKIELTAPLLPFSSPPTFNVTNSPSSPSVSPPISPTISPSFAPNALATDLSIFPVGIAETCGTRTAMEDAILLVPIDGWDLDGLVCDGEWDTIERLLTLPNELRLTRTGMEAMTEREELLNPSAFSTHFHPTVHCGGLFGVFDGHKGPVTSHFLSAEFVHTFIAVGKRLTLRVKEREKLGQKLPAPSFDPPRMLSHTVPTPQPTKTTPARLSMPPSYLQFSRTSLDGQPKPPPPTPPQPHSAKPTPPASFEMAEKKTHGTSCSLLNEILSETVRVLNDEIRLHKIDDGACLNVCAITKDAIKCINVGDSRALVVAEFPFSVTRSVVSESEGGRGKLTVPLLKKYPQLKSLLHPLLLQQSHLKHRSLLSLPLSFDHKPSNTAELIRIKESGGWVSLDRRVDGKLATARSVGDIELQPEVSGEGDTFERARQSWKEREPKAMSKTDKDNCWNTFLSSLTPHPLNPFPLAPRQLMSPVSLPTTPPSPVTNFPIQPSPSILGKIQATPPKPRTPPTAPEPTEEKKKTKEEVKFDASHFHSHRPSDANLFAFSSPHCLQTDTAVVIGCDGVFDVLTSQHVADIIHTVLLHFTTLSTHSSKSSSSNHAPLITQLDPQAKGYVAQKCAVAIKTAALALLTQDNVSVIVVLL</sequence>
<dbReference type="Proteomes" id="UP001281761">
    <property type="component" value="Unassembled WGS sequence"/>
</dbReference>
<dbReference type="EMBL" id="JARBJD010000125">
    <property type="protein sequence ID" value="KAK2951050.1"/>
    <property type="molecule type" value="Genomic_DNA"/>
</dbReference>
<protein>
    <recommendedName>
        <fullName evidence="2">PPM-type phosphatase domain-containing protein</fullName>
    </recommendedName>
</protein>
<feature type="compositionally biased region" description="Pro residues" evidence="1">
    <location>
        <begin position="571"/>
        <end position="581"/>
    </location>
</feature>
<feature type="compositionally biased region" description="Pro residues" evidence="1">
    <location>
        <begin position="296"/>
        <end position="314"/>
    </location>
</feature>
<dbReference type="PANTHER" id="PTHR13832:SF699">
    <property type="entry name" value="INTEGRIN-LINKED KINASE-ASSOCIATED SERINE_THREONINE PHOSPHATASE 2C"/>
    <property type="match status" value="1"/>
</dbReference>
<feature type="region of interest" description="Disordered" evidence="1">
    <location>
        <begin position="1"/>
        <end position="43"/>
    </location>
</feature>
<dbReference type="InterPro" id="IPR015655">
    <property type="entry name" value="PP2C"/>
</dbReference>
<dbReference type="SMART" id="SM00332">
    <property type="entry name" value="PP2Cc"/>
    <property type="match status" value="1"/>
</dbReference>
<dbReference type="Pfam" id="PF00481">
    <property type="entry name" value="PP2C"/>
    <property type="match status" value="1"/>
</dbReference>
<evidence type="ECO:0000313" key="3">
    <source>
        <dbReference type="EMBL" id="KAK2951050.1"/>
    </source>
</evidence>
<feature type="domain" description="PPM-type phosphatase" evidence="2">
    <location>
        <begin position="174"/>
        <end position="711"/>
    </location>
</feature>
<feature type="compositionally biased region" description="Basic and acidic residues" evidence="1">
    <location>
        <begin position="491"/>
        <end position="510"/>
    </location>
</feature>
<feature type="region of interest" description="Disordered" evidence="1">
    <location>
        <begin position="485"/>
        <end position="510"/>
    </location>
</feature>
<proteinExistence type="predicted"/>
<comment type="caution">
    <text evidence="3">The sequence shown here is derived from an EMBL/GenBank/DDBJ whole genome shotgun (WGS) entry which is preliminary data.</text>
</comment>